<dbReference type="Proteomes" id="UP001488838">
    <property type="component" value="Unassembled WGS sequence"/>
</dbReference>
<evidence type="ECO:0000256" key="3">
    <source>
        <dbReference type="ARBA" id="ARBA00022842"/>
    </source>
</evidence>
<gene>
    <name evidence="4" type="ORF">U0070_001818</name>
</gene>
<evidence type="ECO:0000313" key="4">
    <source>
        <dbReference type="EMBL" id="KAK7817106.1"/>
    </source>
</evidence>
<protein>
    <submittedName>
        <fullName evidence="4">Uncharacterized protein</fullName>
    </submittedName>
</protein>
<name>A0AAW0ISF9_MYOGA</name>
<proteinExistence type="predicted"/>
<organism evidence="4 5">
    <name type="scientific">Myodes glareolus</name>
    <name type="common">Bank vole</name>
    <name type="synonym">Clethrionomys glareolus</name>
    <dbReference type="NCBI Taxonomy" id="447135"/>
    <lineage>
        <taxon>Eukaryota</taxon>
        <taxon>Metazoa</taxon>
        <taxon>Chordata</taxon>
        <taxon>Craniata</taxon>
        <taxon>Vertebrata</taxon>
        <taxon>Euteleostomi</taxon>
        <taxon>Mammalia</taxon>
        <taxon>Eutheria</taxon>
        <taxon>Euarchontoglires</taxon>
        <taxon>Glires</taxon>
        <taxon>Rodentia</taxon>
        <taxon>Myomorpha</taxon>
        <taxon>Muroidea</taxon>
        <taxon>Cricetidae</taxon>
        <taxon>Arvicolinae</taxon>
        <taxon>Myodes</taxon>
    </lineage>
</organism>
<evidence type="ECO:0000313" key="5">
    <source>
        <dbReference type="Proteomes" id="UP001488838"/>
    </source>
</evidence>
<evidence type="ECO:0000256" key="1">
    <source>
        <dbReference type="ARBA" id="ARBA00022723"/>
    </source>
</evidence>
<accession>A0AAW0ISF9</accession>
<dbReference type="GO" id="GO:0046872">
    <property type="term" value="F:metal ion binding"/>
    <property type="evidence" value="ECO:0007669"/>
    <property type="project" value="UniProtKB-KW"/>
</dbReference>
<keyword evidence="1" id="KW-0479">Metal-binding</keyword>
<sequence>DNIKKLGIQERELPQPGLCSCAIIIRVQSPLPQSPAFSTCRTVLRKLRHVVADDLRLEVCSLLNPAAIYANNCINLSNTEVYGFEYTLAQHKDVLHPKIPSAAQGLLAEHCKYPKGIQKHDYDRSLPSVASTTTFRKVLR</sequence>
<comment type="caution">
    <text evidence="4">The sequence shown here is derived from an EMBL/GenBank/DDBJ whole genome shotgun (WGS) entry which is preliminary data.</text>
</comment>
<dbReference type="InterPro" id="IPR008380">
    <property type="entry name" value="HAD-SF_hydro_IG_5-nucl"/>
</dbReference>
<evidence type="ECO:0000256" key="2">
    <source>
        <dbReference type="ARBA" id="ARBA00022801"/>
    </source>
</evidence>
<dbReference type="GO" id="GO:0016787">
    <property type="term" value="F:hydrolase activity"/>
    <property type="evidence" value="ECO:0007669"/>
    <property type="project" value="UniProtKB-KW"/>
</dbReference>
<dbReference type="EMBL" id="JBBHLL010000097">
    <property type="protein sequence ID" value="KAK7817106.1"/>
    <property type="molecule type" value="Genomic_DNA"/>
</dbReference>
<keyword evidence="5" id="KW-1185">Reference proteome</keyword>
<dbReference type="AlphaFoldDB" id="A0AAW0ISF9"/>
<keyword evidence="2" id="KW-0378">Hydrolase</keyword>
<keyword evidence="3" id="KW-0460">Magnesium</keyword>
<dbReference type="Pfam" id="PF05761">
    <property type="entry name" value="5_nucleotid"/>
    <property type="match status" value="1"/>
</dbReference>
<feature type="non-terminal residue" evidence="4">
    <location>
        <position position="1"/>
    </location>
</feature>
<reference evidence="4 5" key="1">
    <citation type="journal article" date="2023" name="bioRxiv">
        <title>Conserved and derived expression patterns and positive selection on dental genes reveal complex evolutionary context of ever-growing rodent molars.</title>
        <authorList>
            <person name="Calamari Z.T."/>
            <person name="Song A."/>
            <person name="Cohen E."/>
            <person name="Akter M."/>
            <person name="Roy R.D."/>
            <person name="Hallikas O."/>
            <person name="Christensen M.M."/>
            <person name="Li P."/>
            <person name="Marangoni P."/>
            <person name="Jernvall J."/>
            <person name="Klein O.D."/>
        </authorList>
    </citation>
    <scope>NUCLEOTIDE SEQUENCE [LARGE SCALE GENOMIC DNA]</scope>
    <source>
        <strain evidence="4">V071</strain>
    </source>
</reference>